<dbReference type="InterPro" id="IPR043519">
    <property type="entry name" value="NT_sf"/>
</dbReference>
<keyword evidence="1 3" id="KW-0808">Transferase</keyword>
<dbReference type="SUPFAM" id="SSF81891">
    <property type="entry name" value="Poly A polymerase C-terminal region-like"/>
    <property type="match status" value="1"/>
</dbReference>
<dbReference type="HAMAP" id="MF_00957">
    <property type="entry name" value="PolyA_pol"/>
    <property type="match status" value="1"/>
</dbReference>
<comment type="similarity">
    <text evidence="3 4">Belongs to the tRNA nucleotidyltransferase/poly(A) polymerase family.</text>
</comment>
<evidence type="ECO:0000313" key="9">
    <source>
        <dbReference type="Proteomes" id="UP000547674"/>
    </source>
</evidence>
<keyword evidence="3" id="KW-0507">mRNA processing</keyword>
<proteinExistence type="inferred from homology"/>
<dbReference type="CDD" id="cd05398">
    <property type="entry name" value="NT_ClassII-CCAase"/>
    <property type="match status" value="1"/>
</dbReference>
<dbReference type="PANTHER" id="PTHR43051:SF1">
    <property type="entry name" value="POLYNUCLEOTIDE ADENYLYLTRANSFERASE FAMILY PROTEIN"/>
    <property type="match status" value="1"/>
</dbReference>
<evidence type="ECO:0000256" key="4">
    <source>
        <dbReference type="RuleBase" id="RU003953"/>
    </source>
</evidence>
<evidence type="ECO:0000259" key="6">
    <source>
        <dbReference type="Pfam" id="PF01743"/>
    </source>
</evidence>
<accession>A0A7Y2EB95</accession>
<dbReference type="PANTHER" id="PTHR43051">
    <property type="entry name" value="POLYNUCLEOTIDE ADENYLYLTRANSFERASE FAMILY PROTEIN"/>
    <property type="match status" value="1"/>
</dbReference>
<evidence type="ECO:0000256" key="2">
    <source>
        <dbReference type="ARBA" id="ARBA00022741"/>
    </source>
</evidence>
<dbReference type="EC" id="2.7.7.19" evidence="3"/>
<feature type="active site" evidence="3">
    <location>
        <position position="131"/>
    </location>
</feature>
<feature type="active site" evidence="3">
    <location>
        <position position="54"/>
    </location>
</feature>
<evidence type="ECO:0000259" key="7">
    <source>
        <dbReference type="Pfam" id="PF12627"/>
    </source>
</evidence>
<keyword evidence="3" id="KW-0804">Transcription</keyword>
<dbReference type="GO" id="GO:0043633">
    <property type="term" value="P:polyadenylation-dependent RNA catabolic process"/>
    <property type="evidence" value="ECO:0007669"/>
    <property type="project" value="InterPro"/>
</dbReference>
<dbReference type="Gene3D" id="1.10.3090.10">
    <property type="entry name" value="cca-adding enzyme, domain 2"/>
    <property type="match status" value="1"/>
</dbReference>
<dbReference type="InterPro" id="IPR002646">
    <property type="entry name" value="PolA_pol_head_dom"/>
</dbReference>
<dbReference type="Pfam" id="PF01743">
    <property type="entry name" value="PolyA_pol"/>
    <property type="match status" value="1"/>
</dbReference>
<protein>
    <recommendedName>
        <fullName evidence="3">Poly(A) polymerase I</fullName>
        <shortName evidence="3">PAP I</shortName>
        <ecNumber evidence="3">2.7.7.19</ecNumber>
    </recommendedName>
</protein>
<dbReference type="GO" id="GO:0005524">
    <property type="term" value="F:ATP binding"/>
    <property type="evidence" value="ECO:0007669"/>
    <property type="project" value="UniProtKB-UniRule"/>
</dbReference>
<dbReference type="AlphaFoldDB" id="A0A7Y2EB95"/>
<comment type="caution">
    <text evidence="8">The sequence shown here is derived from an EMBL/GenBank/DDBJ whole genome shotgun (WGS) entry which is preliminary data.</text>
</comment>
<dbReference type="InterPro" id="IPR032828">
    <property type="entry name" value="PolyA_RNA-bd"/>
</dbReference>
<gene>
    <name evidence="3 8" type="primary">pcnB</name>
    <name evidence="8" type="ORF">HKN21_17910</name>
</gene>
<dbReference type="InterPro" id="IPR010206">
    <property type="entry name" value="PolA_pol_I"/>
</dbReference>
<reference evidence="8 9" key="1">
    <citation type="submission" date="2020-03" db="EMBL/GenBank/DDBJ databases">
        <title>Metabolic flexibility allows generalist bacteria to become dominant in a frequently disturbed ecosystem.</title>
        <authorList>
            <person name="Chen Y.-J."/>
            <person name="Leung P.M."/>
            <person name="Bay S.K."/>
            <person name="Hugenholtz P."/>
            <person name="Kessler A.J."/>
            <person name="Shelley G."/>
            <person name="Waite D.W."/>
            <person name="Cook P.L."/>
            <person name="Greening C."/>
        </authorList>
    </citation>
    <scope>NUCLEOTIDE SEQUENCE [LARGE SCALE GENOMIC DNA]</scope>
    <source>
        <strain evidence="8">SS_bin_28</strain>
    </source>
</reference>
<evidence type="ECO:0000313" key="8">
    <source>
        <dbReference type="EMBL" id="NNF08643.1"/>
    </source>
</evidence>
<comment type="catalytic activity">
    <reaction evidence="3">
        <text>RNA(n) + ATP = RNA(n)-3'-adenine ribonucleotide + diphosphate</text>
        <dbReference type="Rhea" id="RHEA:11332"/>
        <dbReference type="Rhea" id="RHEA-COMP:14527"/>
        <dbReference type="Rhea" id="RHEA-COMP:17347"/>
        <dbReference type="ChEBI" id="CHEBI:30616"/>
        <dbReference type="ChEBI" id="CHEBI:33019"/>
        <dbReference type="ChEBI" id="CHEBI:140395"/>
        <dbReference type="ChEBI" id="CHEBI:173115"/>
        <dbReference type="EC" id="2.7.7.19"/>
    </reaction>
</comment>
<keyword evidence="3" id="KW-0067">ATP-binding</keyword>
<feature type="active site" evidence="3">
    <location>
        <position position="56"/>
    </location>
</feature>
<dbReference type="GO" id="GO:0006397">
    <property type="term" value="P:mRNA processing"/>
    <property type="evidence" value="ECO:0007669"/>
    <property type="project" value="UniProtKB-KW"/>
</dbReference>
<organism evidence="8 9">
    <name type="scientific">Eiseniibacteriota bacterium</name>
    <dbReference type="NCBI Taxonomy" id="2212470"/>
    <lineage>
        <taxon>Bacteria</taxon>
        <taxon>Candidatus Eiseniibacteriota</taxon>
    </lineage>
</organism>
<evidence type="ECO:0000256" key="3">
    <source>
        <dbReference type="HAMAP-Rule" id="MF_00957"/>
    </source>
</evidence>
<comment type="function">
    <text evidence="3">Adds poly(A) tail to the 3' end of many RNAs, which usually targets these RNAs for decay. Plays a significant role in the global control of gene expression, through influencing the rate of transcript degradation, and in the general RNA quality control.</text>
</comment>
<dbReference type="EMBL" id="JABDJR010000713">
    <property type="protein sequence ID" value="NNF08643.1"/>
    <property type="molecule type" value="Genomic_DNA"/>
</dbReference>
<keyword evidence="3 4" id="KW-0694">RNA-binding</keyword>
<feature type="compositionally biased region" description="Basic residues" evidence="5">
    <location>
        <begin position="409"/>
        <end position="432"/>
    </location>
</feature>
<dbReference type="NCBIfam" id="TIGR01942">
    <property type="entry name" value="pcnB"/>
    <property type="match status" value="1"/>
</dbReference>
<dbReference type="Pfam" id="PF12627">
    <property type="entry name" value="PolyA_pol_RNAbd"/>
    <property type="match status" value="1"/>
</dbReference>
<feature type="region of interest" description="Disordered" evidence="5">
    <location>
        <begin position="400"/>
        <end position="432"/>
    </location>
</feature>
<dbReference type="InterPro" id="IPR052191">
    <property type="entry name" value="tRNA_ntf/polyA_polymerase_I"/>
</dbReference>
<evidence type="ECO:0000256" key="5">
    <source>
        <dbReference type="SAM" id="MobiDB-lite"/>
    </source>
</evidence>
<name>A0A7Y2EB95_UNCEI</name>
<keyword evidence="8" id="KW-0548">Nucleotidyltransferase</keyword>
<dbReference type="Gene3D" id="3.30.460.10">
    <property type="entry name" value="Beta Polymerase, domain 2"/>
    <property type="match status" value="1"/>
</dbReference>
<dbReference type="SUPFAM" id="SSF81301">
    <property type="entry name" value="Nucleotidyltransferase"/>
    <property type="match status" value="1"/>
</dbReference>
<dbReference type="Proteomes" id="UP000547674">
    <property type="component" value="Unassembled WGS sequence"/>
</dbReference>
<dbReference type="GO" id="GO:1990817">
    <property type="term" value="F:poly(A) RNA polymerase activity"/>
    <property type="evidence" value="ECO:0007669"/>
    <property type="project" value="UniProtKB-UniRule"/>
</dbReference>
<sequence length="432" mass="49639">MDPVILPRPQHPISRQLIDPDALKVMYRLLKSGYKAYLVGGGVRDLMLGRTPKDFDVSTDAHPNRIKRLFRNCRLVGRRFRLAHVHFGEKIIEVSTFRRRSEFQETNPDGDRLIRSDNTFGTPEEDAVRRDFTINSLFYDLETFSVIDFLGGIDDLNRRVVRCIGDPDVRLPEDPVRVIRAIKFSARLGFDIESTLWESMKQFAPEIHKCAKPRVLEEIYRLLREGASAQSFELLQNSGLLAELFPEVESYLSSQRKSNPDGDRIFWQYLEALDQLQAEGQTLSNSLLLSTLAVHLLGVAVGSEDPDEGQASNLSKDVDFLTREWVSRLGVARRDRERLAHMLRSQPRFVRPRGRRFRLRTFVTKHYYPDAEALFALGTQATGLELESLERWRSLRAEVGENVDSTPARKTRSKKKRGGRGRRSRKRRTAAS</sequence>
<feature type="domain" description="tRNA nucleotidyltransferase/poly(A) polymerase RNA and SrmB- binding" evidence="7">
    <location>
        <begin position="189"/>
        <end position="251"/>
    </location>
</feature>
<evidence type="ECO:0000256" key="1">
    <source>
        <dbReference type="ARBA" id="ARBA00022679"/>
    </source>
</evidence>
<keyword evidence="2 3" id="KW-0547">Nucleotide-binding</keyword>
<dbReference type="GO" id="GO:0003723">
    <property type="term" value="F:RNA binding"/>
    <property type="evidence" value="ECO:0007669"/>
    <property type="project" value="UniProtKB-UniRule"/>
</dbReference>
<feature type="domain" description="Poly A polymerase head" evidence="6">
    <location>
        <begin position="36"/>
        <end position="162"/>
    </location>
</feature>